<keyword evidence="8 10" id="KW-0811">Translocation</keyword>
<evidence type="ECO:0000256" key="9">
    <source>
        <dbReference type="ARBA" id="ARBA00023136"/>
    </source>
</evidence>
<dbReference type="KEGG" id="nzl:D0T92_07425"/>
<dbReference type="HAMAP" id="MF_00237">
    <property type="entry name" value="TatB"/>
    <property type="match status" value="1"/>
</dbReference>
<dbReference type="GO" id="GO:0008320">
    <property type="term" value="F:protein transmembrane transporter activity"/>
    <property type="evidence" value="ECO:0007669"/>
    <property type="project" value="UniProtKB-UniRule"/>
</dbReference>
<dbReference type="OrthoDB" id="9816005at2"/>
<protein>
    <recommendedName>
        <fullName evidence="10">Sec-independent protein translocase protein TatB</fullName>
    </recommendedName>
</protein>
<evidence type="ECO:0000256" key="11">
    <source>
        <dbReference type="SAM" id="MobiDB-lite"/>
    </source>
</evidence>
<keyword evidence="6 10" id="KW-0653">Protein transport</keyword>
<dbReference type="RefSeq" id="WP_151051604.1">
    <property type="nucleotide sequence ID" value="NZ_CP031700.1"/>
</dbReference>
<dbReference type="Gene3D" id="1.20.5.3310">
    <property type="match status" value="1"/>
</dbReference>
<comment type="function">
    <text evidence="10">Part of the twin-arginine translocation (Tat) system that transports large folded proteins containing a characteristic twin-arginine motif in their signal peptide across membranes. Together with TatC, TatB is part of a receptor directly interacting with Tat signal peptides. TatB may form an oligomeric binding site that transiently accommodates folded Tat precursor proteins before their translocation.</text>
</comment>
<evidence type="ECO:0000313" key="13">
    <source>
        <dbReference type="Proteomes" id="UP000325713"/>
    </source>
</evidence>
<comment type="subunit">
    <text evidence="10">The Tat system comprises two distinct complexes: a TatABC complex, containing multiple copies of TatA, TatB and TatC subunits, and a separate TatA complex, containing only TatA subunits. Substrates initially bind to the TatABC complex, which probably triggers association of the separate TatA complex to form the active translocon.</text>
</comment>
<evidence type="ECO:0000256" key="1">
    <source>
        <dbReference type="ARBA" id="ARBA00004167"/>
    </source>
</evidence>
<keyword evidence="7 10" id="KW-1133">Transmembrane helix</keyword>
<evidence type="ECO:0000256" key="3">
    <source>
        <dbReference type="ARBA" id="ARBA00022475"/>
    </source>
</evidence>
<dbReference type="PANTHER" id="PTHR33162:SF1">
    <property type="entry name" value="SEC-INDEPENDENT PROTEIN TRANSLOCASE PROTEIN TATA, CHLOROPLASTIC"/>
    <property type="match status" value="1"/>
</dbReference>
<dbReference type="InterPro" id="IPR018448">
    <property type="entry name" value="TatB"/>
</dbReference>
<dbReference type="InterPro" id="IPR003369">
    <property type="entry name" value="TatA/B/E"/>
</dbReference>
<evidence type="ECO:0000256" key="5">
    <source>
        <dbReference type="ARBA" id="ARBA00022692"/>
    </source>
</evidence>
<keyword evidence="9 10" id="KW-0472">Membrane</keyword>
<name>A0A5J6PYY7_9NEIS</name>
<dbReference type="PRINTS" id="PR01506">
    <property type="entry name" value="TATBPROTEIN"/>
</dbReference>
<feature type="compositionally biased region" description="Low complexity" evidence="11">
    <location>
        <begin position="175"/>
        <end position="184"/>
    </location>
</feature>
<dbReference type="AlphaFoldDB" id="A0A5J6PYY7"/>
<dbReference type="PANTHER" id="PTHR33162">
    <property type="entry name" value="SEC-INDEPENDENT PROTEIN TRANSLOCASE PROTEIN TATA, CHLOROPLASTIC"/>
    <property type="match status" value="1"/>
</dbReference>
<evidence type="ECO:0000256" key="4">
    <source>
        <dbReference type="ARBA" id="ARBA00022519"/>
    </source>
</evidence>
<accession>A0A5J6PYY7</accession>
<evidence type="ECO:0000256" key="6">
    <source>
        <dbReference type="ARBA" id="ARBA00022927"/>
    </source>
</evidence>
<comment type="subcellular location">
    <subcellularLocation>
        <location evidence="10">Cell membrane</location>
        <topology evidence="10">Single-pass membrane protein</topology>
    </subcellularLocation>
    <subcellularLocation>
        <location evidence="1">Membrane</location>
        <topology evidence="1">Single-pass membrane protein</topology>
    </subcellularLocation>
</comment>
<dbReference type="GO" id="GO:0033281">
    <property type="term" value="C:TAT protein transport complex"/>
    <property type="evidence" value="ECO:0007669"/>
    <property type="project" value="UniProtKB-UniRule"/>
</dbReference>
<proteinExistence type="inferred from homology"/>
<dbReference type="Pfam" id="PF02416">
    <property type="entry name" value="TatA_B_E"/>
    <property type="match status" value="1"/>
</dbReference>
<dbReference type="EMBL" id="CP031700">
    <property type="protein sequence ID" value="QEY26373.1"/>
    <property type="molecule type" value="Genomic_DNA"/>
</dbReference>
<organism evidence="12 13">
    <name type="scientific">Neisseria zalophi</name>
    <dbReference type="NCBI Taxonomy" id="640030"/>
    <lineage>
        <taxon>Bacteria</taxon>
        <taxon>Pseudomonadati</taxon>
        <taxon>Pseudomonadota</taxon>
        <taxon>Betaproteobacteria</taxon>
        <taxon>Neisseriales</taxon>
        <taxon>Neisseriaceae</taxon>
        <taxon>Neisseria</taxon>
    </lineage>
</organism>
<feature type="region of interest" description="Disordered" evidence="11">
    <location>
        <begin position="136"/>
        <end position="184"/>
    </location>
</feature>
<evidence type="ECO:0000313" key="12">
    <source>
        <dbReference type="EMBL" id="QEY26373.1"/>
    </source>
</evidence>
<evidence type="ECO:0000256" key="7">
    <source>
        <dbReference type="ARBA" id="ARBA00022989"/>
    </source>
</evidence>
<evidence type="ECO:0000256" key="2">
    <source>
        <dbReference type="ARBA" id="ARBA00022448"/>
    </source>
</evidence>
<comment type="similarity">
    <text evidence="10">Belongs to the TatB family.</text>
</comment>
<dbReference type="Proteomes" id="UP000325713">
    <property type="component" value="Chromosome"/>
</dbReference>
<keyword evidence="3 10" id="KW-1003">Cell membrane</keyword>
<dbReference type="NCBIfam" id="TIGR01410">
    <property type="entry name" value="tatB"/>
    <property type="match status" value="1"/>
</dbReference>
<feature type="compositionally biased region" description="Polar residues" evidence="11">
    <location>
        <begin position="138"/>
        <end position="155"/>
    </location>
</feature>
<sequence length="184" mass="20653">MFDFGFSELLLIGVIALVVLGPERLPKAARAAGNLLGRVQRMISSVKEELSAHADMEEWRKAKSEFESTAEQIRGEITSIGSTARQDLHEISDGLSVPAWERVPEQRTPADFGLDENGMPLQDAAEETQWDDYEMPSETANSVGGNYSYGNSFHTASIRKQAIRRKRSARPRQRPQPQLRVRKK</sequence>
<feature type="compositionally biased region" description="Basic residues" evidence="11">
    <location>
        <begin position="161"/>
        <end position="173"/>
    </location>
</feature>
<keyword evidence="13" id="KW-1185">Reference proteome</keyword>
<dbReference type="GO" id="GO:0043953">
    <property type="term" value="P:protein transport by the Tat complex"/>
    <property type="evidence" value="ECO:0007669"/>
    <property type="project" value="UniProtKB-UniRule"/>
</dbReference>
<evidence type="ECO:0000256" key="8">
    <source>
        <dbReference type="ARBA" id="ARBA00023010"/>
    </source>
</evidence>
<reference evidence="12 13" key="1">
    <citation type="submission" date="2018-08" db="EMBL/GenBank/DDBJ databases">
        <title>Neisseria zalophi ATCC BAA-2455 complete genome.</title>
        <authorList>
            <person name="Veseli I.A."/>
            <person name="Buttler R."/>
            <person name="Mascarenhas dos Santos A.C."/>
            <person name="Pombert J.-F."/>
        </authorList>
    </citation>
    <scope>NUCLEOTIDE SEQUENCE [LARGE SCALE GENOMIC DNA]</scope>
    <source>
        <strain evidence="12 13">ATCC BAA-2455</strain>
    </source>
</reference>
<keyword evidence="4" id="KW-0997">Cell inner membrane</keyword>
<keyword evidence="5 10" id="KW-0812">Transmembrane</keyword>
<keyword evidence="2 10" id="KW-0813">Transport</keyword>
<evidence type="ECO:0000256" key="10">
    <source>
        <dbReference type="HAMAP-Rule" id="MF_00237"/>
    </source>
</evidence>
<gene>
    <name evidence="10 12" type="primary">tatB</name>
    <name evidence="12" type="ORF">D0T92_07425</name>
</gene>